<sequence>MGREKKEKRVVVVRVNQGFGFNEGGGGKDNSDTARLLGNIAFAIGLTYLSMTGQLGWILDTMFQSGLLDPASKNEDRCFQSGTALVARFNHSQSAIRPNMERTMQNL</sequence>
<evidence type="ECO:0000313" key="3">
    <source>
        <dbReference type="Proteomes" id="UP000283530"/>
    </source>
</evidence>
<keyword evidence="1 2" id="KW-0812">Transmembrane</keyword>
<evidence type="ECO:0000256" key="1">
    <source>
        <dbReference type="SAM" id="Phobius"/>
    </source>
</evidence>
<dbReference type="PANTHER" id="PTHR36785:SF1">
    <property type="entry name" value="OS05G0502500 PROTEIN"/>
    <property type="match status" value="1"/>
</dbReference>
<keyword evidence="1" id="KW-0472">Membrane</keyword>
<keyword evidence="3" id="KW-1185">Reference proteome</keyword>
<dbReference type="PANTHER" id="PTHR36785">
    <property type="entry name" value="OS05G0502500 PROTEIN"/>
    <property type="match status" value="1"/>
</dbReference>
<feature type="transmembrane region" description="Helical" evidence="1">
    <location>
        <begin position="36"/>
        <end position="59"/>
    </location>
</feature>
<accession>A0A443NNW2</accession>
<protein>
    <submittedName>
        <fullName evidence="2">Putative transmembrane protein</fullName>
    </submittedName>
</protein>
<dbReference type="AlphaFoldDB" id="A0A443NNW2"/>
<evidence type="ECO:0000313" key="2">
    <source>
        <dbReference type="EMBL" id="RWR80220.1"/>
    </source>
</evidence>
<dbReference type="Proteomes" id="UP000283530">
    <property type="component" value="Unassembled WGS sequence"/>
</dbReference>
<reference evidence="2 3" key="1">
    <citation type="journal article" date="2019" name="Nat. Plants">
        <title>Stout camphor tree genome fills gaps in understanding of flowering plant genome evolution.</title>
        <authorList>
            <person name="Chaw S.M."/>
            <person name="Liu Y.C."/>
            <person name="Wu Y.W."/>
            <person name="Wang H.Y."/>
            <person name="Lin C.I."/>
            <person name="Wu C.S."/>
            <person name="Ke H.M."/>
            <person name="Chang L.Y."/>
            <person name="Hsu C.Y."/>
            <person name="Yang H.T."/>
            <person name="Sudianto E."/>
            <person name="Hsu M.H."/>
            <person name="Wu K.P."/>
            <person name="Wang L.N."/>
            <person name="Leebens-Mack J.H."/>
            <person name="Tsai I.J."/>
        </authorList>
    </citation>
    <scope>NUCLEOTIDE SEQUENCE [LARGE SCALE GENOMIC DNA]</scope>
    <source>
        <strain evidence="3">cv. Chaw 1501</strain>
        <tissue evidence="2">Young leaves</tissue>
    </source>
</reference>
<gene>
    <name evidence="2" type="ORF">CKAN_00884900</name>
</gene>
<organism evidence="2 3">
    <name type="scientific">Cinnamomum micranthum f. kanehirae</name>
    <dbReference type="NCBI Taxonomy" id="337451"/>
    <lineage>
        <taxon>Eukaryota</taxon>
        <taxon>Viridiplantae</taxon>
        <taxon>Streptophyta</taxon>
        <taxon>Embryophyta</taxon>
        <taxon>Tracheophyta</taxon>
        <taxon>Spermatophyta</taxon>
        <taxon>Magnoliopsida</taxon>
        <taxon>Magnoliidae</taxon>
        <taxon>Laurales</taxon>
        <taxon>Lauraceae</taxon>
        <taxon>Cinnamomum</taxon>
    </lineage>
</organism>
<dbReference type="EMBL" id="QPKB01000003">
    <property type="protein sequence ID" value="RWR80220.1"/>
    <property type="molecule type" value="Genomic_DNA"/>
</dbReference>
<proteinExistence type="predicted"/>
<name>A0A443NNW2_9MAGN</name>
<comment type="caution">
    <text evidence="2">The sequence shown here is derived from an EMBL/GenBank/DDBJ whole genome shotgun (WGS) entry which is preliminary data.</text>
</comment>
<keyword evidence="1" id="KW-1133">Transmembrane helix</keyword>
<dbReference type="OrthoDB" id="1935723at2759"/>